<feature type="compositionally biased region" description="Low complexity" evidence="1">
    <location>
        <begin position="544"/>
        <end position="556"/>
    </location>
</feature>
<gene>
    <name evidence="4" type="ORF">J2S69_001111</name>
    <name evidence="3" type="ORF">O2L01_22400</name>
</gene>
<reference evidence="4 6" key="2">
    <citation type="submission" date="2023-07" db="EMBL/GenBank/DDBJ databases">
        <title>Sequencing the genomes of 1000 actinobacteria strains.</title>
        <authorList>
            <person name="Klenk H.-P."/>
        </authorList>
    </citation>
    <scope>NUCLEOTIDE SEQUENCE [LARGE SCALE GENOMIC DNA]</scope>
    <source>
        <strain evidence="4 6">DSM 44724</strain>
    </source>
</reference>
<keyword evidence="2" id="KW-0472">Membrane</keyword>
<evidence type="ECO:0000256" key="2">
    <source>
        <dbReference type="SAM" id="Phobius"/>
    </source>
</evidence>
<protein>
    <submittedName>
        <fullName evidence="3">Uncharacterized protein</fullName>
    </submittedName>
</protein>
<keyword evidence="2" id="KW-1133">Transmembrane helix</keyword>
<organism evidence="3 5">
    <name type="scientific">Glycomyces lechevalierae</name>
    <dbReference type="NCBI Taxonomy" id="256034"/>
    <lineage>
        <taxon>Bacteria</taxon>
        <taxon>Bacillati</taxon>
        <taxon>Actinomycetota</taxon>
        <taxon>Actinomycetes</taxon>
        <taxon>Glycomycetales</taxon>
        <taxon>Glycomycetaceae</taxon>
        <taxon>Glycomyces</taxon>
    </lineage>
</organism>
<dbReference type="Proteomes" id="UP001145799">
    <property type="component" value="Unassembled WGS sequence"/>
</dbReference>
<keyword evidence="2" id="KW-0812">Transmembrane</keyword>
<comment type="caution">
    <text evidence="3">The sequence shown here is derived from an EMBL/GenBank/DDBJ whole genome shotgun (WGS) entry which is preliminary data.</text>
</comment>
<evidence type="ECO:0000313" key="3">
    <source>
        <dbReference type="EMBL" id="MDA1387760.1"/>
    </source>
</evidence>
<evidence type="ECO:0000313" key="4">
    <source>
        <dbReference type="EMBL" id="MDR7337392.1"/>
    </source>
</evidence>
<feature type="transmembrane region" description="Helical" evidence="2">
    <location>
        <begin position="133"/>
        <end position="154"/>
    </location>
</feature>
<name>A0A9X3PM39_9ACTN</name>
<evidence type="ECO:0000313" key="5">
    <source>
        <dbReference type="Proteomes" id="UP001145799"/>
    </source>
</evidence>
<evidence type="ECO:0000256" key="1">
    <source>
        <dbReference type="SAM" id="MobiDB-lite"/>
    </source>
</evidence>
<dbReference type="AlphaFoldDB" id="A0A9X3PM39"/>
<reference evidence="3" key="1">
    <citation type="submission" date="2022-12" db="EMBL/GenBank/DDBJ databases">
        <title>Gycomyces niveus sp.nov., a novel actinomycete isolated from soil in Shouguang.</title>
        <authorList>
            <person name="Yang X."/>
        </authorList>
    </citation>
    <scope>NUCLEOTIDE SEQUENCE</scope>
    <source>
        <strain evidence="3">DSM 44724</strain>
    </source>
</reference>
<dbReference type="RefSeq" id="WP_270124254.1">
    <property type="nucleotide sequence ID" value="NZ_BAAAOM010000002.1"/>
</dbReference>
<dbReference type="EMBL" id="JAVDYD010000001">
    <property type="protein sequence ID" value="MDR7337392.1"/>
    <property type="molecule type" value="Genomic_DNA"/>
</dbReference>
<evidence type="ECO:0000313" key="6">
    <source>
        <dbReference type="Proteomes" id="UP001183604"/>
    </source>
</evidence>
<keyword evidence="6" id="KW-1185">Reference proteome</keyword>
<sequence length="566" mass="60522">MQPPQAAPPPRRYPKNAATQHLCAAAYIDRRFRDAVYDEVYARPDRAIAPNPGTDAVPVLRHIVKARTIDIAQQGILAVILLLLVCMFFMASFFLFFTLFIWAAIGLPVLLAEARSATPTGTLSANAVTRVNWVRVGLIAVATLVVLLIVTMYLQTRLSEMLFPDQYTGASAEPEADRAGSASAPVASSGTSSGNSSAQAVFVLCLLLIAATPAVCGGLRAHSLMSIPAELEPAGTSDRRTHFIGLAQHAPVVTYHSGRAPFVGSGFPLATWQLAMTLRPADMSAGGGTAMTIDSVGLNRNVKARIERLGADSPVTRRLPGLALSDHAYISGRDTAVPVFHPHELRRSGYPFATVEEIQADPTTPVRHYLRCTIDSWGGELITTVFLHCALQGETLYVEFTSCVLPPTPERCHVFGSGVSKEQAIFLGVVRGIAALPFELLRSPFDSIREIARSVSGTARGGTNVGAGDHGAVAGIRELGTDLHGQNYFQYRDSVKYVEILERQILDALLDYLRENNVDVSELDERTNAIVNNGVINYGKMQTGAAGAGSSAKVGSIGDQSRGSAG</sequence>
<dbReference type="Proteomes" id="UP001183604">
    <property type="component" value="Unassembled WGS sequence"/>
</dbReference>
<proteinExistence type="predicted"/>
<feature type="transmembrane region" description="Helical" evidence="2">
    <location>
        <begin position="75"/>
        <end position="105"/>
    </location>
</feature>
<dbReference type="EMBL" id="JAPZVQ010000019">
    <property type="protein sequence ID" value="MDA1387760.1"/>
    <property type="molecule type" value="Genomic_DNA"/>
</dbReference>
<accession>A0A9X3PM39</accession>
<feature type="region of interest" description="Disordered" evidence="1">
    <location>
        <begin position="544"/>
        <end position="566"/>
    </location>
</feature>